<dbReference type="EMBL" id="BJYM01000003">
    <property type="protein sequence ID" value="GEN86037.1"/>
    <property type="molecule type" value="Genomic_DNA"/>
</dbReference>
<keyword evidence="2" id="KW-1185">Reference proteome</keyword>
<sequence>MKKTIGRKDVIKEAKEAAIKAPLLFLLTNTYLIYESTKDSMGIYPAAET</sequence>
<organism evidence="1 2">
    <name type="scientific">Oceanobacillus sojae</name>
    <dbReference type="NCBI Taxonomy" id="582851"/>
    <lineage>
        <taxon>Bacteria</taxon>
        <taxon>Bacillati</taxon>
        <taxon>Bacillota</taxon>
        <taxon>Bacilli</taxon>
        <taxon>Bacillales</taxon>
        <taxon>Bacillaceae</taxon>
        <taxon>Oceanobacillus</taxon>
    </lineage>
</organism>
<evidence type="ECO:0000313" key="2">
    <source>
        <dbReference type="Proteomes" id="UP000321558"/>
    </source>
</evidence>
<evidence type="ECO:0000313" key="1">
    <source>
        <dbReference type="EMBL" id="GEN86037.1"/>
    </source>
</evidence>
<name>A0A511ZF16_9BACI</name>
<proteinExistence type="predicted"/>
<dbReference type="Proteomes" id="UP000321558">
    <property type="component" value="Unassembled WGS sequence"/>
</dbReference>
<comment type="caution">
    <text evidence="1">The sequence shown here is derived from an EMBL/GenBank/DDBJ whole genome shotgun (WGS) entry which is preliminary data.</text>
</comment>
<protein>
    <submittedName>
        <fullName evidence="1">Uncharacterized protein</fullName>
    </submittedName>
</protein>
<gene>
    <name evidence="1" type="ORF">OSO01_07760</name>
</gene>
<accession>A0A511ZF16</accession>
<reference evidence="1 2" key="1">
    <citation type="submission" date="2019-07" db="EMBL/GenBank/DDBJ databases">
        <title>Whole genome shotgun sequence of Oceanobacillus sojae NBRC 105379.</title>
        <authorList>
            <person name="Hosoyama A."/>
            <person name="Uohara A."/>
            <person name="Ohji S."/>
            <person name="Ichikawa N."/>
        </authorList>
    </citation>
    <scope>NUCLEOTIDE SEQUENCE [LARGE SCALE GENOMIC DNA]</scope>
    <source>
        <strain evidence="1 2">NBRC 105379</strain>
    </source>
</reference>
<dbReference type="AlphaFoldDB" id="A0A511ZF16"/>